<proteinExistence type="predicted"/>
<organism evidence="1 2">
    <name type="scientific">Mycolicibacter longobardus</name>
    <dbReference type="NCBI Taxonomy" id="1108812"/>
    <lineage>
        <taxon>Bacteria</taxon>
        <taxon>Bacillati</taxon>
        <taxon>Actinomycetota</taxon>
        <taxon>Actinomycetes</taxon>
        <taxon>Mycobacteriales</taxon>
        <taxon>Mycobacteriaceae</taxon>
        <taxon>Mycolicibacter</taxon>
    </lineage>
</organism>
<name>A0A1X1YAI6_9MYCO</name>
<comment type="caution">
    <text evidence="1">The sequence shown here is derived from an EMBL/GenBank/DDBJ whole genome shotgun (WGS) entry which is preliminary data.</text>
</comment>
<evidence type="ECO:0000313" key="2">
    <source>
        <dbReference type="Proteomes" id="UP000193866"/>
    </source>
</evidence>
<protein>
    <submittedName>
        <fullName evidence="1">Uncharacterized protein</fullName>
    </submittedName>
</protein>
<evidence type="ECO:0000313" key="1">
    <source>
        <dbReference type="EMBL" id="ORW08076.1"/>
    </source>
</evidence>
<dbReference type="AlphaFoldDB" id="A0A1X1YAI6"/>
<gene>
    <name evidence="1" type="ORF">AWC16_20290</name>
</gene>
<keyword evidence="2" id="KW-1185">Reference proteome</keyword>
<accession>A0A1X1YAI6</accession>
<dbReference type="STRING" id="1108812.AWC16_20290"/>
<sequence>MRIGGQDGMANWRIDDLAMDQVSIIEADTQEAAVQAYLECRESNLLVCPATDVDVANFGRD</sequence>
<dbReference type="Proteomes" id="UP000193866">
    <property type="component" value="Unassembled WGS sequence"/>
</dbReference>
<reference evidence="1 2" key="1">
    <citation type="submission" date="2016-01" db="EMBL/GenBank/DDBJ databases">
        <title>The new phylogeny of the genus Mycobacterium.</title>
        <authorList>
            <person name="Tarcisio F."/>
            <person name="Conor M."/>
            <person name="Antonella G."/>
            <person name="Elisabetta G."/>
            <person name="Giulia F.S."/>
            <person name="Sara T."/>
            <person name="Anna F."/>
            <person name="Clotilde B."/>
            <person name="Roberto B."/>
            <person name="Veronica D.S."/>
            <person name="Fabio R."/>
            <person name="Monica P."/>
            <person name="Olivier J."/>
            <person name="Enrico T."/>
            <person name="Nicola S."/>
        </authorList>
    </citation>
    <scope>NUCLEOTIDE SEQUENCE [LARGE SCALE GENOMIC DNA]</scope>
    <source>
        <strain evidence="1 2">DSM 45394</strain>
    </source>
</reference>
<dbReference type="EMBL" id="LQPG01000039">
    <property type="protein sequence ID" value="ORW08076.1"/>
    <property type="molecule type" value="Genomic_DNA"/>
</dbReference>